<evidence type="ECO:0000313" key="2">
    <source>
        <dbReference type="EMBL" id="THV35996.1"/>
    </source>
</evidence>
<accession>A0A4V4HR16</accession>
<dbReference type="Gene3D" id="3.30.2310.20">
    <property type="entry name" value="RelE-like"/>
    <property type="match status" value="1"/>
</dbReference>
<keyword evidence="1" id="KW-1277">Toxin-antitoxin system</keyword>
<dbReference type="Pfam" id="PF05016">
    <property type="entry name" value="ParE_toxin"/>
    <property type="match status" value="1"/>
</dbReference>
<protein>
    <submittedName>
        <fullName evidence="2">Type II toxin-antitoxin system RelE/ParE family toxin</fullName>
    </submittedName>
</protein>
<organism evidence="2 3">
    <name type="scientific">Rhizobium rosettiformans W3</name>
    <dbReference type="NCBI Taxonomy" id="538378"/>
    <lineage>
        <taxon>Bacteria</taxon>
        <taxon>Pseudomonadati</taxon>
        <taxon>Pseudomonadota</taxon>
        <taxon>Alphaproteobacteria</taxon>
        <taxon>Hyphomicrobiales</taxon>
        <taxon>Rhizobiaceae</taxon>
        <taxon>Rhizobium/Agrobacterium group</taxon>
        <taxon>Rhizobium</taxon>
    </lineage>
</organism>
<name>A0A4V4HR16_9HYPH</name>
<reference evidence="2 3" key="1">
    <citation type="submission" date="2019-04" db="EMBL/GenBank/DDBJ databases">
        <title>genome sequence of strain W3.</title>
        <authorList>
            <person name="Gao J."/>
            <person name="Sun J."/>
        </authorList>
    </citation>
    <scope>NUCLEOTIDE SEQUENCE [LARGE SCALE GENOMIC DNA]</scope>
    <source>
        <strain evidence="2 3">W3</strain>
    </source>
</reference>
<dbReference type="RefSeq" id="WP_136540756.1">
    <property type="nucleotide sequence ID" value="NZ_STGU01000005.1"/>
</dbReference>
<evidence type="ECO:0000313" key="3">
    <source>
        <dbReference type="Proteomes" id="UP000307378"/>
    </source>
</evidence>
<dbReference type="InterPro" id="IPR007712">
    <property type="entry name" value="RelE/ParE_toxin"/>
</dbReference>
<sequence length="97" mass="11112">MSYRLTRRAAEDVRKIYRHGVETFGETQAEASHTHLEHVFALIAENPRMERERMQITPPVRVHPTGPHLVIYSIKPSGDVLIIAVPNAREDWQDTLG</sequence>
<gene>
    <name evidence="2" type="ORF">FAA86_11740</name>
</gene>
<dbReference type="EMBL" id="STGU01000005">
    <property type="protein sequence ID" value="THV35996.1"/>
    <property type="molecule type" value="Genomic_DNA"/>
</dbReference>
<evidence type="ECO:0000256" key="1">
    <source>
        <dbReference type="ARBA" id="ARBA00022649"/>
    </source>
</evidence>
<dbReference type="Proteomes" id="UP000307378">
    <property type="component" value="Unassembled WGS sequence"/>
</dbReference>
<dbReference type="InterPro" id="IPR035093">
    <property type="entry name" value="RelE/ParE_toxin_dom_sf"/>
</dbReference>
<dbReference type="AlphaFoldDB" id="A0A4V4HR16"/>
<comment type="caution">
    <text evidence="2">The sequence shown here is derived from an EMBL/GenBank/DDBJ whole genome shotgun (WGS) entry which is preliminary data.</text>
</comment>
<proteinExistence type="predicted"/>